<reference evidence="1 2" key="1">
    <citation type="submission" date="2017-07" db="EMBL/GenBank/DDBJ databases">
        <title>Isolation and whole genome analysis of endospore-forming bacteria from heroin.</title>
        <authorList>
            <person name="Kalinowski J."/>
            <person name="Ahrens B."/>
            <person name="Al-Dilaimi A."/>
            <person name="Winkler A."/>
            <person name="Wibberg D."/>
            <person name="Schleenbecker U."/>
            <person name="Ruckert C."/>
            <person name="Wolfel R."/>
            <person name="Grass G."/>
        </authorList>
    </citation>
    <scope>NUCLEOTIDE SEQUENCE [LARGE SCALE GENOMIC DNA]</scope>
    <source>
        <strain evidence="1 2">7521-2</strain>
    </source>
</reference>
<sequence>MKEKYTLAKLQAAYLPITLRKEQTKGIGVCMHCWQSGCDCENTGDIKSDSFINLTEEHTISKFLVAN</sequence>
<protein>
    <submittedName>
        <fullName evidence="1">Uncharacterized protein</fullName>
    </submittedName>
</protein>
<name>A0AA91TVZ3_NIACI</name>
<dbReference type="RefSeq" id="WP_095328632.1">
    <property type="nucleotide sequence ID" value="NZ_NPBQ01000014.1"/>
</dbReference>
<proteinExistence type="predicted"/>
<evidence type="ECO:0000313" key="2">
    <source>
        <dbReference type="Proteomes" id="UP000216961"/>
    </source>
</evidence>
<accession>A0AA91TVZ3</accession>
<evidence type="ECO:0000313" key="1">
    <source>
        <dbReference type="EMBL" id="PAD84948.1"/>
    </source>
</evidence>
<organism evidence="1 2">
    <name type="scientific">Niallia circulans</name>
    <name type="common">Bacillus circulans</name>
    <dbReference type="NCBI Taxonomy" id="1397"/>
    <lineage>
        <taxon>Bacteria</taxon>
        <taxon>Bacillati</taxon>
        <taxon>Bacillota</taxon>
        <taxon>Bacilli</taxon>
        <taxon>Bacillales</taxon>
        <taxon>Bacillaceae</taxon>
        <taxon>Niallia</taxon>
    </lineage>
</organism>
<gene>
    <name evidence="1" type="ORF">CHH57_01885</name>
</gene>
<dbReference type="Proteomes" id="UP000216961">
    <property type="component" value="Unassembled WGS sequence"/>
</dbReference>
<dbReference type="AlphaFoldDB" id="A0AA91TVZ3"/>
<dbReference type="EMBL" id="NPBQ01000014">
    <property type="protein sequence ID" value="PAD84948.1"/>
    <property type="molecule type" value="Genomic_DNA"/>
</dbReference>
<comment type="caution">
    <text evidence="1">The sequence shown here is derived from an EMBL/GenBank/DDBJ whole genome shotgun (WGS) entry which is preliminary data.</text>
</comment>